<feature type="signal peptide" evidence="1">
    <location>
        <begin position="1"/>
        <end position="24"/>
    </location>
</feature>
<reference evidence="2 3" key="1">
    <citation type="submission" date="2024-01" db="EMBL/GenBank/DDBJ databases">
        <title>Genome assemblies of Stephania.</title>
        <authorList>
            <person name="Yang L."/>
        </authorList>
    </citation>
    <scope>NUCLEOTIDE SEQUENCE [LARGE SCALE GENOMIC DNA]</scope>
    <source>
        <strain evidence="2">YNDBR</strain>
        <tissue evidence="2">Leaf</tissue>
    </source>
</reference>
<accession>A0AAP0DTT9</accession>
<organism evidence="2 3">
    <name type="scientific">Stephania yunnanensis</name>
    <dbReference type="NCBI Taxonomy" id="152371"/>
    <lineage>
        <taxon>Eukaryota</taxon>
        <taxon>Viridiplantae</taxon>
        <taxon>Streptophyta</taxon>
        <taxon>Embryophyta</taxon>
        <taxon>Tracheophyta</taxon>
        <taxon>Spermatophyta</taxon>
        <taxon>Magnoliopsida</taxon>
        <taxon>Ranunculales</taxon>
        <taxon>Menispermaceae</taxon>
        <taxon>Menispermoideae</taxon>
        <taxon>Cissampelideae</taxon>
        <taxon>Stephania</taxon>
    </lineage>
</organism>
<keyword evidence="3" id="KW-1185">Reference proteome</keyword>
<proteinExistence type="predicted"/>
<gene>
    <name evidence="2" type="ORF">Syun_030691</name>
</gene>
<evidence type="ECO:0000313" key="2">
    <source>
        <dbReference type="EMBL" id="KAK9081011.1"/>
    </source>
</evidence>
<evidence type="ECO:0000313" key="3">
    <source>
        <dbReference type="Proteomes" id="UP001420932"/>
    </source>
</evidence>
<dbReference type="AlphaFoldDB" id="A0AAP0DTT9"/>
<sequence length="137" mass="14860">MARCQLVVRTTVVLLANVCPTSSSAPPQAVLHIITPFSGPPLLSAVRASYFAKAIHCHRSSGDKGKGKFSNYMLFDQFPFLYVAAQALMVRDAKEVATITVAALEEQATSADSSKVEPDVIVMVKIEPALAYEMTWE</sequence>
<evidence type="ECO:0000256" key="1">
    <source>
        <dbReference type="SAM" id="SignalP"/>
    </source>
</evidence>
<feature type="chain" id="PRO_5042996627" evidence="1">
    <location>
        <begin position="25"/>
        <end position="137"/>
    </location>
</feature>
<protein>
    <submittedName>
        <fullName evidence="2">Uncharacterized protein</fullName>
    </submittedName>
</protein>
<keyword evidence="1" id="KW-0732">Signal</keyword>
<dbReference type="EMBL" id="JBBNAF010000058">
    <property type="protein sequence ID" value="KAK9081011.1"/>
    <property type="molecule type" value="Genomic_DNA"/>
</dbReference>
<name>A0AAP0DTT9_9MAGN</name>
<comment type="caution">
    <text evidence="2">The sequence shown here is derived from an EMBL/GenBank/DDBJ whole genome shotgun (WGS) entry which is preliminary data.</text>
</comment>
<dbReference type="Proteomes" id="UP001420932">
    <property type="component" value="Unassembled WGS sequence"/>
</dbReference>